<keyword evidence="1" id="KW-0472">Membrane</keyword>
<comment type="caution">
    <text evidence="2">The sequence shown here is derived from an EMBL/GenBank/DDBJ whole genome shotgun (WGS) entry which is preliminary data.</text>
</comment>
<evidence type="ECO:0000313" key="3">
    <source>
        <dbReference type="Proteomes" id="UP000299102"/>
    </source>
</evidence>
<proteinExistence type="predicted"/>
<reference evidence="2 3" key="1">
    <citation type="journal article" date="2019" name="Commun. Biol.">
        <title>The bagworm genome reveals a unique fibroin gene that provides high tensile strength.</title>
        <authorList>
            <person name="Kono N."/>
            <person name="Nakamura H."/>
            <person name="Ohtoshi R."/>
            <person name="Tomita M."/>
            <person name="Numata K."/>
            <person name="Arakawa K."/>
        </authorList>
    </citation>
    <scope>NUCLEOTIDE SEQUENCE [LARGE SCALE GENOMIC DNA]</scope>
</reference>
<dbReference type="EMBL" id="BGZK01000318">
    <property type="protein sequence ID" value="GBP36429.1"/>
    <property type="molecule type" value="Genomic_DNA"/>
</dbReference>
<dbReference type="AlphaFoldDB" id="A0A4C1VCT6"/>
<organism evidence="2 3">
    <name type="scientific">Eumeta variegata</name>
    <name type="common">Bagworm moth</name>
    <name type="synonym">Eumeta japonica</name>
    <dbReference type="NCBI Taxonomy" id="151549"/>
    <lineage>
        <taxon>Eukaryota</taxon>
        <taxon>Metazoa</taxon>
        <taxon>Ecdysozoa</taxon>
        <taxon>Arthropoda</taxon>
        <taxon>Hexapoda</taxon>
        <taxon>Insecta</taxon>
        <taxon>Pterygota</taxon>
        <taxon>Neoptera</taxon>
        <taxon>Endopterygota</taxon>
        <taxon>Lepidoptera</taxon>
        <taxon>Glossata</taxon>
        <taxon>Ditrysia</taxon>
        <taxon>Tineoidea</taxon>
        <taxon>Psychidae</taxon>
        <taxon>Oiketicinae</taxon>
        <taxon>Eumeta</taxon>
    </lineage>
</organism>
<keyword evidence="3" id="KW-1185">Reference proteome</keyword>
<sequence>MNAAEEKDRERNKCAVRHSQPIHSGKVSCVVLYHLVLYVLGVCSRASILLSFSVFSPIGAVVVTYLLR</sequence>
<feature type="transmembrane region" description="Helical" evidence="1">
    <location>
        <begin position="21"/>
        <end position="40"/>
    </location>
</feature>
<evidence type="ECO:0000313" key="2">
    <source>
        <dbReference type="EMBL" id="GBP36429.1"/>
    </source>
</evidence>
<evidence type="ECO:0000256" key="1">
    <source>
        <dbReference type="SAM" id="Phobius"/>
    </source>
</evidence>
<protein>
    <submittedName>
        <fullName evidence="2">Uncharacterized protein</fullName>
    </submittedName>
</protein>
<gene>
    <name evidence="2" type="ORF">EVAR_88009_1</name>
</gene>
<accession>A0A4C1VCT6</accession>
<dbReference type="Proteomes" id="UP000299102">
    <property type="component" value="Unassembled WGS sequence"/>
</dbReference>
<keyword evidence="1" id="KW-0812">Transmembrane</keyword>
<keyword evidence="1" id="KW-1133">Transmembrane helix</keyword>
<feature type="transmembrane region" description="Helical" evidence="1">
    <location>
        <begin position="46"/>
        <end position="67"/>
    </location>
</feature>
<name>A0A4C1VCT6_EUMVA</name>